<sequence>MGECLIQLSVHLRIRVILLRWMMSLIIPTLNIQNMVLMLHQPSGLSLNMPIQ</sequence>
<reference evidence="2 3" key="1">
    <citation type="journal article" date="2018" name="Front. Plant Sci.">
        <title>Red Clover (Trifolium pratense) and Zigzag Clover (T. medium) - A Picture of Genomic Similarities and Differences.</title>
        <authorList>
            <person name="Dluhosova J."/>
            <person name="Istvanek J."/>
            <person name="Nedelnik J."/>
            <person name="Repkova J."/>
        </authorList>
    </citation>
    <scope>NUCLEOTIDE SEQUENCE [LARGE SCALE GENOMIC DNA]</scope>
    <source>
        <strain evidence="3">cv. 10/8</strain>
        <tissue evidence="2">Leaf</tissue>
    </source>
</reference>
<feature type="transmembrane region" description="Helical" evidence="1">
    <location>
        <begin position="21"/>
        <end position="40"/>
    </location>
</feature>
<name>A0A392VPG8_9FABA</name>
<evidence type="ECO:0000313" key="2">
    <source>
        <dbReference type="EMBL" id="MCI89342.1"/>
    </source>
</evidence>
<keyword evidence="3" id="KW-1185">Reference proteome</keyword>
<keyword evidence="1" id="KW-1133">Transmembrane helix</keyword>
<protein>
    <submittedName>
        <fullName evidence="2">Uncharacterized protein</fullName>
    </submittedName>
</protein>
<dbReference type="AlphaFoldDB" id="A0A392VPG8"/>
<accession>A0A392VPG8</accession>
<evidence type="ECO:0000256" key="1">
    <source>
        <dbReference type="SAM" id="Phobius"/>
    </source>
</evidence>
<keyword evidence="1" id="KW-0472">Membrane</keyword>
<comment type="caution">
    <text evidence="2">The sequence shown here is derived from an EMBL/GenBank/DDBJ whole genome shotgun (WGS) entry which is preliminary data.</text>
</comment>
<proteinExistence type="predicted"/>
<dbReference type="EMBL" id="LXQA011217013">
    <property type="protein sequence ID" value="MCI89342.1"/>
    <property type="molecule type" value="Genomic_DNA"/>
</dbReference>
<organism evidence="2 3">
    <name type="scientific">Trifolium medium</name>
    <dbReference type="NCBI Taxonomy" id="97028"/>
    <lineage>
        <taxon>Eukaryota</taxon>
        <taxon>Viridiplantae</taxon>
        <taxon>Streptophyta</taxon>
        <taxon>Embryophyta</taxon>
        <taxon>Tracheophyta</taxon>
        <taxon>Spermatophyta</taxon>
        <taxon>Magnoliopsida</taxon>
        <taxon>eudicotyledons</taxon>
        <taxon>Gunneridae</taxon>
        <taxon>Pentapetalae</taxon>
        <taxon>rosids</taxon>
        <taxon>fabids</taxon>
        <taxon>Fabales</taxon>
        <taxon>Fabaceae</taxon>
        <taxon>Papilionoideae</taxon>
        <taxon>50 kb inversion clade</taxon>
        <taxon>NPAAA clade</taxon>
        <taxon>Hologalegina</taxon>
        <taxon>IRL clade</taxon>
        <taxon>Trifolieae</taxon>
        <taxon>Trifolium</taxon>
    </lineage>
</organism>
<keyword evidence="1" id="KW-0812">Transmembrane</keyword>
<feature type="non-terminal residue" evidence="2">
    <location>
        <position position="52"/>
    </location>
</feature>
<dbReference type="Proteomes" id="UP000265520">
    <property type="component" value="Unassembled WGS sequence"/>
</dbReference>
<evidence type="ECO:0000313" key="3">
    <source>
        <dbReference type="Proteomes" id="UP000265520"/>
    </source>
</evidence>